<dbReference type="InterPro" id="IPR031176">
    <property type="entry name" value="ELL/occludin"/>
</dbReference>
<evidence type="ECO:0000259" key="14">
    <source>
        <dbReference type="PROSITE" id="PS51225"/>
    </source>
</evidence>
<evidence type="ECO:0000256" key="12">
    <source>
        <dbReference type="PROSITE-ProRule" id="PRU01324"/>
    </source>
</evidence>
<dbReference type="GO" id="GO:0031410">
    <property type="term" value="C:cytoplasmic vesicle"/>
    <property type="evidence" value="ECO:0007669"/>
    <property type="project" value="TreeGrafter"/>
</dbReference>
<evidence type="ECO:0000256" key="6">
    <source>
        <dbReference type="ARBA" id="ARBA00022692"/>
    </source>
</evidence>
<feature type="transmembrane region" description="Helical" evidence="13">
    <location>
        <begin position="154"/>
        <end position="173"/>
    </location>
</feature>
<evidence type="ECO:0000256" key="5">
    <source>
        <dbReference type="ARBA" id="ARBA00022475"/>
    </source>
</evidence>
<feature type="domain" description="MARVEL" evidence="14">
    <location>
        <begin position="64"/>
        <end position="292"/>
    </location>
</feature>
<evidence type="ECO:0000256" key="7">
    <source>
        <dbReference type="ARBA" id="ARBA00022949"/>
    </source>
</evidence>
<evidence type="ECO:0000313" key="17">
    <source>
        <dbReference type="Proteomes" id="UP000694383"/>
    </source>
</evidence>
<sequence length="498" mass="55998">MLFFVSFCRSTFLKVNMPRTKHTHTHTHTHSGSKHKYRHSEVMSNPVYPYHQGEHMLHYYRWTSPPGVMKILGIIIIILCVAVFACVASTLAWEYEMGAMGGGASLIPGYGGSYSGSSYGGSYGGSYGAGGSGGSGGSYGYGGTQVDPKSGKGFMIAISAITFIAVLVIFVIVISRQSTSRTTQFYLATIIISAILAFLMIIGTIVYIVAVNPMAQSSGSVMYNQVYQLCAQYQTQTQAQGIFLNQYLYHYCVVDPQEVYFSLSFQAVAIVLGFLIFIGLIILLVFAVRTRSQIRYWGVDRVLWEEPKVASAGFHNSIGEWINNVSENPQMLVNSPNDMVGGFRDHPDKMDYNKPLYLPGDSDMSSSVEGLKSRLTNYDPGMDSGDELEEEDFSVLFPKILDEQERVTYKREFDRDHLEYKNLVAELEGINQDLADLDRDLDRLPEGSPQFLDAMSEHTRLRNLKKTPHYQMRRKRCRFLRSKLSHIKKRISDYDSRP</sequence>
<evidence type="ECO:0000256" key="10">
    <source>
        <dbReference type="ARBA" id="ARBA00023136"/>
    </source>
</evidence>
<evidence type="ECO:0000256" key="11">
    <source>
        <dbReference type="PROSITE-ProRule" id="PRU00581"/>
    </source>
</evidence>
<name>A0A8C8DX42_9TELE</name>
<evidence type="ECO:0000256" key="3">
    <source>
        <dbReference type="ARBA" id="ARBA00009171"/>
    </source>
</evidence>
<dbReference type="PROSITE" id="PS51225">
    <property type="entry name" value="MARVEL"/>
    <property type="match status" value="1"/>
</dbReference>
<dbReference type="SUPFAM" id="SSF144292">
    <property type="entry name" value="occludin/ELL-like"/>
    <property type="match status" value="1"/>
</dbReference>
<organism evidence="16 17">
    <name type="scientific">Oryzias sinensis</name>
    <name type="common">Chinese medaka</name>
    <dbReference type="NCBI Taxonomy" id="183150"/>
    <lineage>
        <taxon>Eukaryota</taxon>
        <taxon>Metazoa</taxon>
        <taxon>Chordata</taxon>
        <taxon>Craniata</taxon>
        <taxon>Vertebrata</taxon>
        <taxon>Euteleostomi</taxon>
        <taxon>Actinopterygii</taxon>
        <taxon>Neopterygii</taxon>
        <taxon>Teleostei</taxon>
        <taxon>Neoteleostei</taxon>
        <taxon>Acanthomorphata</taxon>
        <taxon>Ovalentaria</taxon>
        <taxon>Atherinomorphae</taxon>
        <taxon>Beloniformes</taxon>
        <taxon>Adrianichthyidae</taxon>
        <taxon>Oryziinae</taxon>
        <taxon>Oryzias</taxon>
    </lineage>
</organism>
<dbReference type="PANTHER" id="PTHR23288:SF34">
    <property type="entry name" value="OCCLUDIN B"/>
    <property type="match status" value="1"/>
</dbReference>
<dbReference type="GO" id="GO:0016324">
    <property type="term" value="C:apical plasma membrane"/>
    <property type="evidence" value="ECO:0007669"/>
    <property type="project" value="TreeGrafter"/>
</dbReference>
<evidence type="ECO:0000256" key="4">
    <source>
        <dbReference type="ARBA" id="ARBA00022427"/>
    </source>
</evidence>
<comment type="similarity">
    <text evidence="3 12">Belongs to the ELL/occludin family.</text>
</comment>
<accession>A0A8C8DX42</accession>
<keyword evidence="4" id="KW-0796">Tight junction</keyword>
<evidence type="ECO:0000256" key="9">
    <source>
        <dbReference type="ARBA" id="ARBA00023054"/>
    </source>
</evidence>
<reference evidence="16" key="1">
    <citation type="submission" date="2025-08" db="UniProtKB">
        <authorList>
            <consortium name="Ensembl"/>
        </authorList>
    </citation>
    <scope>IDENTIFICATION</scope>
</reference>
<comment type="subcellular location">
    <subcellularLocation>
        <location evidence="1">Cell junction</location>
        <location evidence="1">Tight junction</location>
    </subcellularLocation>
    <subcellularLocation>
        <location evidence="2">Cell membrane</location>
        <topology evidence="2">Multi-pass membrane protein</topology>
    </subcellularLocation>
</comment>
<keyword evidence="5" id="KW-1003">Cell membrane</keyword>
<reference evidence="16" key="2">
    <citation type="submission" date="2025-09" db="UniProtKB">
        <authorList>
            <consortium name="Ensembl"/>
        </authorList>
    </citation>
    <scope>IDENTIFICATION</scope>
</reference>
<keyword evidence="8 13" id="KW-1133">Transmembrane helix</keyword>
<feature type="transmembrane region" description="Helical" evidence="13">
    <location>
        <begin position="265"/>
        <end position="288"/>
    </location>
</feature>
<dbReference type="InterPro" id="IPR008253">
    <property type="entry name" value="Marvel"/>
</dbReference>
<feature type="transmembrane region" description="Helical" evidence="13">
    <location>
        <begin position="185"/>
        <end position="210"/>
    </location>
</feature>
<feature type="transmembrane region" description="Helical" evidence="13">
    <location>
        <begin position="71"/>
        <end position="93"/>
    </location>
</feature>
<dbReference type="GO" id="GO:0005923">
    <property type="term" value="C:bicellular tight junction"/>
    <property type="evidence" value="ECO:0007669"/>
    <property type="project" value="UniProtKB-SubCell"/>
</dbReference>
<keyword evidence="6 11" id="KW-0812">Transmembrane</keyword>
<dbReference type="Gene3D" id="6.10.140.340">
    <property type="match status" value="1"/>
</dbReference>
<proteinExistence type="inferred from homology"/>
<dbReference type="InterPro" id="IPR010844">
    <property type="entry name" value="Occludin_ELL"/>
</dbReference>
<dbReference type="PANTHER" id="PTHR23288">
    <property type="entry name" value="OCCLUDIN AND RNA POLYMERASE II ELONGATION FACTOR ELL"/>
    <property type="match status" value="1"/>
</dbReference>
<dbReference type="Proteomes" id="UP000694383">
    <property type="component" value="Unplaced"/>
</dbReference>
<keyword evidence="7" id="KW-0965">Cell junction</keyword>
<dbReference type="Pfam" id="PF07303">
    <property type="entry name" value="Occludin_ELL"/>
    <property type="match status" value="1"/>
</dbReference>
<protein>
    <submittedName>
        <fullName evidence="16">Occludin b</fullName>
    </submittedName>
</protein>
<dbReference type="Ensembl" id="ENSOSIT00000038759.1">
    <property type="protein sequence ID" value="ENSOSIP00000036775.1"/>
    <property type="gene ID" value="ENSOSIG00000018268.1"/>
</dbReference>
<evidence type="ECO:0000256" key="13">
    <source>
        <dbReference type="SAM" id="Phobius"/>
    </source>
</evidence>
<evidence type="ECO:0000259" key="15">
    <source>
        <dbReference type="PROSITE" id="PS51980"/>
    </source>
</evidence>
<evidence type="ECO:0000256" key="1">
    <source>
        <dbReference type="ARBA" id="ARBA00004435"/>
    </source>
</evidence>
<dbReference type="GeneTree" id="ENSGT00730000110989"/>
<keyword evidence="10 11" id="KW-0472">Membrane</keyword>
<evidence type="ECO:0000256" key="2">
    <source>
        <dbReference type="ARBA" id="ARBA00004651"/>
    </source>
</evidence>
<keyword evidence="9" id="KW-0175">Coiled coil</keyword>
<dbReference type="GO" id="GO:0070830">
    <property type="term" value="P:bicellular tight junction assembly"/>
    <property type="evidence" value="ECO:0007669"/>
    <property type="project" value="TreeGrafter"/>
</dbReference>
<evidence type="ECO:0000313" key="16">
    <source>
        <dbReference type="Ensembl" id="ENSOSIP00000036775.1"/>
    </source>
</evidence>
<evidence type="ECO:0000256" key="8">
    <source>
        <dbReference type="ARBA" id="ARBA00022989"/>
    </source>
</evidence>
<feature type="domain" description="OCEL" evidence="15">
    <location>
        <begin position="391"/>
        <end position="498"/>
    </location>
</feature>
<dbReference type="PROSITE" id="PS51980">
    <property type="entry name" value="OCEL"/>
    <property type="match status" value="1"/>
</dbReference>
<keyword evidence="17" id="KW-1185">Reference proteome</keyword>
<dbReference type="AlphaFoldDB" id="A0A8C8DX42"/>